<dbReference type="EMBL" id="KZ613847">
    <property type="protein sequence ID" value="PMD57219.1"/>
    <property type="molecule type" value="Genomic_DNA"/>
</dbReference>
<feature type="region of interest" description="Disordered" evidence="1">
    <location>
        <begin position="1"/>
        <end position="58"/>
    </location>
</feature>
<dbReference type="PANTHER" id="PTHR40618">
    <property type="entry name" value="B-ZIP TRANSCRIPTION FACTOR (EUROFUNG)-RELATED"/>
    <property type="match status" value="1"/>
</dbReference>
<dbReference type="RefSeq" id="XP_024734123.1">
    <property type="nucleotide sequence ID" value="XM_024887093.1"/>
</dbReference>
<evidence type="ECO:0000313" key="2">
    <source>
        <dbReference type="EMBL" id="PMD57219.1"/>
    </source>
</evidence>
<proteinExistence type="predicted"/>
<dbReference type="STRING" id="1095630.A0A2J6T2I2"/>
<reference evidence="2 3" key="1">
    <citation type="submission" date="2016-04" db="EMBL/GenBank/DDBJ databases">
        <title>A degradative enzymes factory behind the ericoid mycorrhizal symbiosis.</title>
        <authorList>
            <consortium name="DOE Joint Genome Institute"/>
            <person name="Martino E."/>
            <person name="Morin E."/>
            <person name="Grelet G."/>
            <person name="Kuo A."/>
            <person name="Kohler A."/>
            <person name="Daghino S."/>
            <person name="Barry K."/>
            <person name="Choi C."/>
            <person name="Cichocki N."/>
            <person name="Clum A."/>
            <person name="Copeland A."/>
            <person name="Hainaut M."/>
            <person name="Haridas S."/>
            <person name="Labutti K."/>
            <person name="Lindquist E."/>
            <person name="Lipzen A."/>
            <person name="Khouja H.-R."/>
            <person name="Murat C."/>
            <person name="Ohm R."/>
            <person name="Olson A."/>
            <person name="Spatafora J."/>
            <person name="Veneault-Fourrey C."/>
            <person name="Henrissat B."/>
            <person name="Grigoriev I."/>
            <person name="Martin F."/>
            <person name="Perotto S."/>
        </authorList>
    </citation>
    <scope>NUCLEOTIDE SEQUENCE [LARGE SCALE GENOMIC DNA]</scope>
    <source>
        <strain evidence="2 3">E</strain>
    </source>
</reference>
<dbReference type="InterPro" id="IPR046347">
    <property type="entry name" value="bZIP_sf"/>
</dbReference>
<dbReference type="AlphaFoldDB" id="A0A2J6T2I2"/>
<feature type="compositionally biased region" description="Basic residues" evidence="1">
    <location>
        <begin position="43"/>
        <end position="58"/>
    </location>
</feature>
<sequence>MEKNNNTDGDRSDVASTPAKTGSRRRGRPQKDSENPAIEQQRARVRRAQKAYRTRKEKHVTELKEKCHDLEGVVEDMTNTFIAFSDSLLSSSSLGPETTKELRETMKKFIVFSEKAARDPLEAAPSSDENIEPSTMDPVIEDSDSSSKTSLNAFQPQALSSTPPFFETDPILRDTRDLPQTPVIYGTNIMDFPNMNPYANYGIWGLRPQHERSSMIPYVVAGRDSFASRLFYGSIVRSLRSLRGEGPAEDAYRIFRFKFRYMSPAQIQTILDGLLDTLLHGTTQKLGDSGESIKSEQDKLRIKAQIVREIEMMGGSEEEYLSTWDVERYLRNKWRLSLDSNWVKLQPMLAAQDGLQSTNVHGIYDKYELLAPTAVPGFPQPKQVVWDVSSLVEKLEGLTVTIGQGPRWNYKDVDTAVEEFLEENQRL</sequence>
<name>A0A2J6T2I2_9HELO</name>
<dbReference type="SUPFAM" id="SSF57959">
    <property type="entry name" value="Leucine zipper domain"/>
    <property type="match status" value="1"/>
</dbReference>
<dbReference type="CDD" id="cd14688">
    <property type="entry name" value="bZIP_YAP"/>
    <property type="match status" value="1"/>
</dbReference>
<keyword evidence="3" id="KW-1185">Reference proteome</keyword>
<dbReference type="Proteomes" id="UP000235371">
    <property type="component" value="Unassembled WGS sequence"/>
</dbReference>
<organism evidence="2 3">
    <name type="scientific">Hyaloscypha bicolor E</name>
    <dbReference type="NCBI Taxonomy" id="1095630"/>
    <lineage>
        <taxon>Eukaryota</taxon>
        <taxon>Fungi</taxon>
        <taxon>Dikarya</taxon>
        <taxon>Ascomycota</taxon>
        <taxon>Pezizomycotina</taxon>
        <taxon>Leotiomycetes</taxon>
        <taxon>Helotiales</taxon>
        <taxon>Hyaloscyphaceae</taxon>
        <taxon>Hyaloscypha</taxon>
        <taxon>Hyaloscypha bicolor</taxon>
    </lineage>
</organism>
<dbReference type="GeneID" id="36595169"/>
<protein>
    <recommendedName>
        <fullName evidence="4">BZIP domain-containing protein</fullName>
    </recommendedName>
</protein>
<dbReference type="Gene3D" id="1.20.5.170">
    <property type="match status" value="1"/>
</dbReference>
<evidence type="ECO:0000313" key="3">
    <source>
        <dbReference type="Proteomes" id="UP000235371"/>
    </source>
</evidence>
<gene>
    <name evidence="2" type="ORF">K444DRAFT_665633</name>
</gene>
<dbReference type="OrthoDB" id="3555317at2759"/>
<dbReference type="GO" id="GO:0003700">
    <property type="term" value="F:DNA-binding transcription factor activity"/>
    <property type="evidence" value="ECO:0007669"/>
    <property type="project" value="InterPro"/>
</dbReference>
<dbReference type="PANTHER" id="PTHR40618:SF1">
    <property type="entry name" value="B-ZIP TRANSCRIPTION FACTOR (EUROFUNG)"/>
    <property type="match status" value="1"/>
</dbReference>
<dbReference type="InParanoid" id="A0A2J6T2I2"/>
<accession>A0A2J6T2I2</accession>
<evidence type="ECO:0000256" key="1">
    <source>
        <dbReference type="SAM" id="MobiDB-lite"/>
    </source>
</evidence>
<feature type="compositionally biased region" description="Basic and acidic residues" evidence="1">
    <location>
        <begin position="1"/>
        <end position="13"/>
    </location>
</feature>
<evidence type="ECO:0008006" key="4">
    <source>
        <dbReference type="Google" id="ProtNLM"/>
    </source>
</evidence>